<organism evidence="1 2">
    <name type="scientific">Pluteus cervinus</name>
    <dbReference type="NCBI Taxonomy" id="181527"/>
    <lineage>
        <taxon>Eukaryota</taxon>
        <taxon>Fungi</taxon>
        <taxon>Dikarya</taxon>
        <taxon>Basidiomycota</taxon>
        <taxon>Agaricomycotina</taxon>
        <taxon>Agaricomycetes</taxon>
        <taxon>Agaricomycetidae</taxon>
        <taxon>Agaricales</taxon>
        <taxon>Pluteineae</taxon>
        <taxon>Pluteaceae</taxon>
        <taxon>Pluteus</taxon>
    </lineage>
</organism>
<evidence type="ECO:0000313" key="1">
    <source>
        <dbReference type="EMBL" id="TFK63413.1"/>
    </source>
</evidence>
<dbReference type="Proteomes" id="UP000308600">
    <property type="component" value="Unassembled WGS sequence"/>
</dbReference>
<dbReference type="EMBL" id="ML208524">
    <property type="protein sequence ID" value="TFK63413.1"/>
    <property type="molecule type" value="Genomic_DNA"/>
</dbReference>
<keyword evidence="2" id="KW-1185">Reference proteome</keyword>
<sequence>MASTPHESPPTRTDTLPVETNGTYVPLIQCQYCLRTKAEVATLSKCAGCRIELYCSKECQKKAWPTHKVKCKLNQKARKAGNEPPAGDRAERLGAFTKAHGHALAEAGLRALEVGIHPENVQELILALTVRERSSTQLERSYYVTGAEVVPFEIFGEKTASDLRAQLKAIDAHRDKKVSDGAFIVTLSDLQHGIVNVSPTMYSASVTYDKPMPWKEWLIDHMNGDIPS</sequence>
<protein>
    <submittedName>
        <fullName evidence="1">Uncharacterized protein</fullName>
    </submittedName>
</protein>
<evidence type="ECO:0000313" key="2">
    <source>
        <dbReference type="Proteomes" id="UP000308600"/>
    </source>
</evidence>
<name>A0ACD3AC06_9AGAR</name>
<gene>
    <name evidence="1" type="ORF">BDN72DRAFT_322885</name>
</gene>
<accession>A0ACD3AC06</accession>
<proteinExistence type="predicted"/>
<reference evidence="1 2" key="1">
    <citation type="journal article" date="2019" name="Nat. Ecol. Evol.">
        <title>Megaphylogeny resolves global patterns of mushroom evolution.</title>
        <authorList>
            <person name="Varga T."/>
            <person name="Krizsan K."/>
            <person name="Foldi C."/>
            <person name="Dima B."/>
            <person name="Sanchez-Garcia M."/>
            <person name="Sanchez-Ramirez S."/>
            <person name="Szollosi G.J."/>
            <person name="Szarkandi J.G."/>
            <person name="Papp V."/>
            <person name="Albert L."/>
            <person name="Andreopoulos W."/>
            <person name="Angelini C."/>
            <person name="Antonin V."/>
            <person name="Barry K.W."/>
            <person name="Bougher N.L."/>
            <person name="Buchanan P."/>
            <person name="Buyck B."/>
            <person name="Bense V."/>
            <person name="Catcheside P."/>
            <person name="Chovatia M."/>
            <person name="Cooper J."/>
            <person name="Damon W."/>
            <person name="Desjardin D."/>
            <person name="Finy P."/>
            <person name="Geml J."/>
            <person name="Haridas S."/>
            <person name="Hughes K."/>
            <person name="Justo A."/>
            <person name="Karasinski D."/>
            <person name="Kautmanova I."/>
            <person name="Kiss B."/>
            <person name="Kocsube S."/>
            <person name="Kotiranta H."/>
            <person name="LaButti K.M."/>
            <person name="Lechner B.E."/>
            <person name="Liimatainen K."/>
            <person name="Lipzen A."/>
            <person name="Lukacs Z."/>
            <person name="Mihaltcheva S."/>
            <person name="Morgado L.N."/>
            <person name="Niskanen T."/>
            <person name="Noordeloos M.E."/>
            <person name="Ohm R.A."/>
            <person name="Ortiz-Santana B."/>
            <person name="Ovrebo C."/>
            <person name="Racz N."/>
            <person name="Riley R."/>
            <person name="Savchenko A."/>
            <person name="Shiryaev A."/>
            <person name="Soop K."/>
            <person name="Spirin V."/>
            <person name="Szebenyi C."/>
            <person name="Tomsovsky M."/>
            <person name="Tulloss R.E."/>
            <person name="Uehling J."/>
            <person name="Grigoriev I.V."/>
            <person name="Vagvolgyi C."/>
            <person name="Papp T."/>
            <person name="Martin F.M."/>
            <person name="Miettinen O."/>
            <person name="Hibbett D.S."/>
            <person name="Nagy L.G."/>
        </authorList>
    </citation>
    <scope>NUCLEOTIDE SEQUENCE [LARGE SCALE GENOMIC DNA]</scope>
    <source>
        <strain evidence="1 2">NL-1719</strain>
    </source>
</reference>